<comment type="similarity">
    <text evidence="1">Belongs to the UPF0167 family.</text>
</comment>
<gene>
    <name evidence="2" type="ORF">SAMN05421547_112104</name>
</gene>
<organism evidence="2 3">
    <name type="scientific">Delftia lacustris</name>
    <dbReference type="NCBI Taxonomy" id="558537"/>
    <lineage>
        <taxon>Bacteria</taxon>
        <taxon>Pseudomonadati</taxon>
        <taxon>Pseudomonadota</taxon>
        <taxon>Betaproteobacteria</taxon>
        <taxon>Burkholderiales</taxon>
        <taxon>Comamonadaceae</taxon>
        <taxon>Delftia</taxon>
    </lineage>
</organism>
<proteinExistence type="inferred from homology"/>
<evidence type="ECO:0008006" key="4">
    <source>
        <dbReference type="Google" id="ProtNLM"/>
    </source>
</evidence>
<evidence type="ECO:0000256" key="1">
    <source>
        <dbReference type="ARBA" id="ARBA00008525"/>
    </source>
</evidence>
<dbReference type="RefSeq" id="WP_074922765.1">
    <property type="nucleotide sequence ID" value="NZ_CP141274.1"/>
</dbReference>
<dbReference type="Pfam" id="PF03691">
    <property type="entry name" value="UPF0167"/>
    <property type="match status" value="1"/>
</dbReference>
<reference evidence="2 3" key="1">
    <citation type="submission" date="2016-10" db="EMBL/GenBank/DDBJ databases">
        <authorList>
            <person name="de Groot N.N."/>
        </authorList>
    </citation>
    <scope>NUCLEOTIDE SEQUENCE [LARGE SCALE GENOMIC DNA]</scope>
    <source>
        <strain evidence="2 3">LMG 24775</strain>
    </source>
</reference>
<evidence type="ECO:0000313" key="3">
    <source>
        <dbReference type="Proteomes" id="UP000183417"/>
    </source>
</evidence>
<dbReference type="Proteomes" id="UP000183417">
    <property type="component" value="Unassembled WGS sequence"/>
</dbReference>
<name>A0A1H3QDJ5_9BURK</name>
<sequence>MDRPHFRFHPGAYETVFEQEEGVCSCCGKRRSLKYEGPFYSQQSPDYLCPWCIASGQSCETYDGELVGYTDIEGVSPDPADPEPAIARELLLEVALRTPGYRAWQQPVWLTHCNEPCVFLGHADRQAVEPFLAEVLPDMEGIYKKDAQWMLERMSKDGMISGCLFRCVRCGEHRLHMDVG</sequence>
<dbReference type="EMBL" id="FNPE01000012">
    <property type="protein sequence ID" value="SDZ11360.1"/>
    <property type="molecule type" value="Genomic_DNA"/>
</dbReference>
<protein>
    <recommendedName>
        <fullName evidence="4">CbrC family protein</fullName>
    </recommendedName>
</protein>
<accession>A0A1H3QDJ5</accession>
<dbReference type="AlphaFoldDB" id="A0A1H3QDJ5"/>
<evidence type="ECO:0000313" key="2">
    <source>
        <dbReference type="EMBL" id="SDZ11360.1"/>
    </source>
</evidence>
<dbReference type="InterPro" id="IPR005363">
    <property type="entry name" value="UPF0167"/>
</dbReference>
<dbReference type="GeneID" id="94694689"/>